<evidence type="ECO:0000313" key="2">
    <source>
        <dbReference type="EMBL" id="MDP1520320.1"/>
    </source>
</evidence>
<organism evidence="2 3">
    <name type="scientific">Porticoccus litoralis</name>
    <dbReference type="NCBI Taxonomy" id="434086"/>
    <lineage>
        <taxon>Bacteria</taxon>
        <taxon>Pseudomonadati</taxon>
        <taxon>Pseudomonadota</taxon>
        <taxon>Gammaproteobacteria</taxon>
        <taxon>Cellvibrionales</taxon>
        <taxon>Porticoccaceae</taxon>
        <taxon>Porticoccus</taxon>
    </lineage>
</organism>
<comment type="pathway">
    <text evidence="1">Cofactor biosynthesis; ubiquinone biosynthesis.</text>
</comment>
<dbReference type="HAMAP" id="MF_02216">
    <property type="entry name" value="UbiK"/>
    <property type="match status" value="1"/>
</dbReference>
<comment type="caution">
    <text evidence="2">The sequence shown here is derived from an EMBL/GenBank/DDBJ whole genome shotgun (WGS) entry which is preliminary data.</text>
</comment>
<keyword evidence="3" id="KW-1185">Reference proteome</keyword>
<dbReference type="GO" id="GO:0005829">
    <property type="term" value="C:cytosol"/>
    <property type="evidence" value="ECO:0007669"/>
    <property type="project" value="TreeGrafter"/>
</dbReference>
<evidence type="ECO:0000313" key="3">
    <source>
        <dbReference type="Proteomes" id="UP001178354"/>
    </source>
</evidence>
<protein>
    <recommendedName>
        <fullName evidence="1">Ubiquinone biosynthesis accessory factor UbiK</fullName>
    </recommendedName>
</protein>
<dbReference type="InterPro" id="IPR007475">
    <property type="entry name" value="UbiK"/>
</dbReference>
<keyword evidence="1" id="KW-0831">Ubiquinone biosynthesis</keyword>
<dbReference type="Pfam" id="PF04380">
    <property type="entry name" value="BMFP"/>
    <property type="match status" value="1"/>
</dbReference>
<dbReference type="PANTHER" id="PTHR38040:SF1">
    <property type="entry name" value="UBIQUINONE BIOSYNTHESIS ACCESSORY FACTOR UBIK"/>
    <property type="match status" value="1"/>
</dbReference>
<sequence>MKPDQLLHQFLQQLNAVISPGADVLGKEAQQKIKAAAQATFDKLDLVTRDEFDAQRAVLARSREKIEQMEKLLAELEARLENQQN</sequence>
<dbReference type="RefSeq" id="WP_305169888.1">
    <property type="nucleotide sequence ID" value="NZ_JAUUUU010000002.1"/>
</dbReference>
<gene>
    <name evidence="1" type="primary">ubiK</name>
    <name evidence="2" type="ORF">Q8A57_04990</name>
</gene>
<accession>A0AAW8B179</accession>
<dbReference type="PANTHER" id="PTHR38040">
    <property type="entry name" value="UBIQUINONE BIOSYNTHESIS ACCESSORY FACTOR UBIK"/>
    <property type="match status" value="1"/>
</dbReference>
<comment type="similarity">
    <text evidence="1">Belongs to the UbiK family.</text>
</comment>
<dbReference type="GO" id="GO:0006744">
    <property type="term" value="P:ubiquinone biosynthetic process"/>
    <property type="evidence" value="ECO:0007669"/>
    <property type="project" value="UniProtKB-UniRule"/>
</dbReference>
<reference evidence="2" key="2">
    <citation type="submission" date="2023-08" db="EMBL/GenBank/DDBJ databases">
        <authorList>
            <person name="Luo J."/>
        </authorList>
    </citation>
    <scope>NUCLEOTIDE SEQUENCE</scope>
    <source>
        <strain evidence="2">DSM 25064</strain>
    </source>
</reference>
<evidence type="ECO:0000256" key="1">
    <source>
        <dbReference type="HAMAP-Rule" id="MF_02216"/>
    </source>
</evidence>
<dbReference type="AlphaFoldDB" id="A0AAW8B179"/>
<keyword evidence="1" id="KW-0963">Cytoplasm</keyword>
<reference evidence="2" key="1">
    <citation type="journal article" date="2010" name="Int. J. Syst. Evol. Microbiol.">
        <title>Porticoccus litoralis gen. nov., sp. nov., a gammaproteobacterium isolated from the Yellow Sea.</title>
        <authorList>
            <person name="Oh H.M."/>
            <person name="Kim H."/>
            <person name="Kim K.M."/>
            <person name="Min G.S."/>
            <person name="Cho J.C."/>
        </authorList>
    </citation>
    <scope>NUCLEOTIDE SEQUENCE</scope>
    <source>
        <strain evidence="2">DSM 25064</strain>
    </source>
</reference>
<name>A0AAW8B179_9GAMM</name>
<proteinExistence type="inferred from homology"/>
<dbReference type="EMBL" id="JAUUUU010000002">
    <property type="protein sequence ID" value="MDP1520320.1"/>
    <property type="molecule type" value="Genomic_DNA"/>
</dbReference>
<comment type="subcellular location">
    <subcellularLocation>
        <location evidence="1">Cytoplasm</location>
    </subcellularLocation>
</comment>
<comment type="function">
    <text evidence="1">Required for efficient ubiquinone (coenzyme Q) biosynthesis. UbiK is probably an accessory factor of Ubi enzymes and facilitates ubiquinone biosynthesis by acting as an assembly factor, a targeting factor, or both.</text>
</comment>
<dbReference type="Proteomes" id="UP001178354">
    <property type="component" value="Unassembled WGS sequence"/>
</dbReference>